<dbReference type="EMBL" id="MU167290">
    <property type="protein sequence ID" value="KAG0144708.1"/>
    <property type="molecule type" value="Genomic_DNA"/>
</dbReference>
<sequence>MSNGAGTQDPTSMPQNETMTSGTGMEDSTSMPQNETLTDGTDPSSLPENGSITDTKGRTCYLLNGVIFTSIDVICAFRFWLQTCSRHQWMIQ</sequence>
<gene>
    <name evidence="3" type="ORF">CROQUDRAFT_612076</name>
</gene>
<feature type="transmembrane region" description="Helical" evidence="2">
    <location>
        <begin position="61"/>
        <end position="81"/>
    </location>
</feature>
<accession>A0A9P6NIM4</accession>
<proteinExistence type="predicted"/>
<feature type="region of interest" description="Disordered" evidence="1">
    <location>
        <begin position="1"/>
        <end position="56"/>
    </location>
</feature>
<dbReference type="AlphaFoldDB" id="A0A9P6NIM4"/>
<keyword evidence="2" id="KW-0472">Membrane</keyword>
<protein>
    <submittedName>
        <fullName evidence="3">Uncharacterized protein</fullName>
    </submittedName>
</protein>
<evidence type="ECO:0000256" key="2">
    <source>
        <dbReference type="SAM" id="Phobius"/>
    </source>
</evidence>
<keyword evidence="2" id="KW-1133">Transmembrane helix</keyword>
<organism evidence="3 4">
    <name type="scientific">Cronartium quercuum f. sp. fusiforme G11</name>
    <dbReference type="NCBI Taxonomy" id="708437"/>
    <lineage>
        <taxon>Eukaryota</taxon>
        <taxon>Fungi</taxon>
        <taxon>Dikarya</taxon>
        <taxon>Basidiomycota</taxon>
        <taxon>Pucciniomycotina</taxon>
        <taxon>Pucciniomycetes</taxon>
        <taxon>Pucciniales</taxon>
        <taxon>Coleosporiaceae</taxon>
        <taxon>Cronartium</taxon>
    </lineage>
</organism>
<keyword evidence="4" id="KW-1185">Reference proteome</keyword>
<name>A0A9P6NIM4_9BASI</name>
<evidence type="ECO:0000256" key="1">
    <source>
        <dbReference type="SAM" id="MobiDB-lite"/>
    </source>
</evidence>
<dbReference type="Proteomes" id="UP000886653">
    <property type="component" value="Unassembled WGS sequence"/>
</dbReference>
<evidence type="ECO:0000313" key="3">
    <source>
        <dbReference type="EMBL" id="KAG0144708.1"/>
    </source>
</evidence>
<keyword evidence="2" id="KW-0812">Transmembrane</keyword>
<comment type="caution">
    <text evidence="3">The sequence shown here is derived from an EMBL/GenBank/DDBJ whole genome shotgun (WGS) entry which is preliminary data.</text>
</comment>
<feature type="compositionally biased region" description="Polar residues" evidence="1">
    <location>
        <begin position="1"/>
        <end position="54"/>
    </location>
</feature>
<evidence type="ECO:0000313" key="4">
    <source>
        <dbReference type="Proteomes" id="UP000886653"/>
    </source>
</evidence>
<reference evidence="3" key="1">
    <citation type="submission" date="2013-11" db="EMBL/GenBank/DDBJ databases">
        <title>Genome sequence of the fusiform rust pathogen reveals effectors for host alternation and coevolution with pine.</title>
        <authorList>
            <consortium name="DOE Joint Genome Institute"/>
            <person name="Smith K."/>
            <person name="Pendleton A."/>
            <person name="Kubisiak T."/>
            <person name="Anderson C."/>
            <person name="Salamov A."/>
            <person name="Aerts A."/>
            <person name="Riley R."/>
            <person name="Clum A."/>
            <person name="Lindquist E."/>
            <person name="Ence D."/>
            <person name="Campbell M."/>
            <person name="Kronenberg Z."/>
            <person name="Feau N."/>
            <person name="Dhillon B."/>
            <person name="Hamelin R."/>
            <person name="Burleigh J."/>
            <person name="Smith J."/>
            <person name="Yandell M."/>
            <person name="Nelson C."/>
            <person name="Grigoriev I."/>
            <person name="Davis J."/>
        </authorList>
    </citation>
    <scope>NUCLEOTIDE SEQUENCE</scope>
    <source>
        <strain evidence="3">G11</strain>
    </source>
</reference>